<dbReference type="HOGENOM" id="CLU_100130_0_0_4"/>
<evidence type="ECO:0000313" key="3">
    <source>
        <dbReference type="Proteomes" id="UP000011021"/>
    </source>
</evidence>
<comment type="caution">
    <text evidence="2">The sequence shown here is derived from an EMBL/GenBank/DDBJ whole genome shotgun (WGS) entry which is preliminary data.</text>
</comment>
<dbReference type="GO" id="GO:0006744">
    <property type="term" value="P:ubiquinone biosynthetic process"/>
    <property type="evidence" value="ECO:0007669"/>
    <property type="project" value="InterPro"/>
</dbReference>
<reference evidence="2 3" key="1">
    <citation type="submission" date="2010-12" db="EMBL/GenBank/DDBJ databases">
        <authorList>
            <person name="Muzny D."/>
            <person name="Qin X."/>
            <person name="Deng J."/>
            <person name="Jiang H."/>
            <person name="Liu Y."/>
            <person name="Qu J."/>
            <person name="Song X.-Z."/>
            <person name="Zhang L."/>
            <person name="Thornton R."/>
            <person name="Coyle M."/>
            <person name="Francisco L."/>
            <person name="Jackson L."/>
            <person name="Javaid M."/>
            <person name="Korchina V."/>
            <person name="Kovar C."/>
            <person name="Mata R."/>
            <person name="Mathew T."/>
            <person name="Ngo R."/>
            <person name="Nguyen L."/>
            <person name="Nguyen N."/>
            <person name="Okwuonu G."/>
            <person name="Ongeri F."/>
            <person name="Pham C."/>
            <person name="Simmons D."/>
            <person name="Wilczek-Boney K."/>
            <person name="Hale W."/>
            <person name="Jakkamsetti A."/>
            <person name="Pham P."/>
            <person name="Ruth R."/>
            <person name="San Lucas F."/>
            <person name="Warren J."/>
            <person name="Zhang J."/>
            <person name="Zhao Z."/>
            <person name="Zhou C."/>
            <person name="Zhu D."/>
            <person name="Lee S."/>
            <person name="Bess C."/>
            <person name="Blankenburg K."/>
            <person name="Forbes L."/>
            <person name="Fu Q."/>
            <person name="Gubbala S."/>
            <person name="Hirani K."/>
            <person name="Jayaseelan J.C."/>
            <person name="Lara F."/>
            <person name="Munidasa M."/>
            <person name="Palculict T."/>
            <person name="Patil S."/>
            <person name="Pu L.-L."/>
            <person name="Saada N."/>
            <person name="Tang L."/>
            <person name="Weissenberger G."/>
            <person name="Zhu Y."/>
            <person name="Hemphill L."/>
            <person name="Shang Y."/>
            <person name="Youmans B."/>
            <person name="Ayvaz T."/>
            <person name="Ross M."/>
            <person name="Santibanez J."/>
            <person name="Aqrawi P."/>
            <person name="Gross S."/>
            <person name="Joshi V."/>
            <person name="Fowler G."/>
            <person name="Nazareth L."/>
            <person name="Reid J."/>
            <person name="Worley K."/>
            <person name="Petrosino J."/>
            <person name="Highlander S."/>
            <person name="Gibbs R."/>
        </authorList>
    </citation>
    <scope>NUCLEOTIDE SEQUENCE [LARGE SCALE GENOMIC DNA]</scope>
    <source>
        <strain evidence="2 3">ATCC 51599</strain>
    </source>
</reference>
<evidence type="ECO:0008006" key="4">
    <source>
        <dbReference type="Google" id="ProtNLM"/>
    </source>
</evidence>
<dbReference type="eggNOG" id="COG3165">
    <property type="taxonomic scope" value="Bacteria"/>
</dbReference>
<dbReference type="EMBL" id="AEQP01000024">
    <property type="protein sequence ID" value="EFV93683.1"/>
    <property type="molecule type" value="Genomic_DNA"/>
</dbReference>
<dbReference type="STRING" id="887898.HMPREF0551_2579"/>
<accession>E7S127</accession>
<protein>
    <recommendedName>
        <fullName evidence="4">Ubiquinone biosynthesis accessory factor UbiJ</fullName>
    </recommendedName>
</protein>
<evidence type="ECO:0000256" key="1">
    <source>
        <dbReference type="SAM" id="MobiDB-lite"/>
    </source>
</evidence>
<dbReference type="PANTHER" id="PTHR38693">
    <property type="entry name" value="UBIQUINONE BIOSYNTHESIS PROTEIN UBIJ"/>
    <property type="match status" value="1"/>
</dbReference>
<sequence>MPIMAASSARDITMFQIPLPVAQLVLSAINHITGQQPWLRELLASHAGHVVRIRALPPTAGGQGGKAAPRPAKAGTAPRSAAAPRVSAEPASDEGFLRLPTLQADARIGVDGMLTAVSGEEPAVVLTARPTVDALFRVLREGPLALGATLRIEGDVMLAQALGDVAKALHWDVEEDLSQVVGDVAAHRAGQFWRDARVHAAEVGGRLQDALADHLASGTGVLVSRPEFEEWSDGVRSLAQRLDWLEGARGR</sequence>
<keyword evidence="3" id="KW-1185">Reference proteome</keyword>
<feature type="compositionally biased region" description="Low complexity" evidence="1">
    <location>
        <begin position="66"/>
        <end position="90"/>
    </location>
</feature>
<feature type="region of interest" description="Disordered" evidence="1">
    <location>
        <begin position="56"/>
        <end position="91"/>
    </location>
</feature>
<evidence type="ECO:0000313" key="2">
    <source>
        <dbReference type="EMBL" id="EFV93683.1"/>
    </source>
</evidence>
<name>E7S127_9BURK</name>
<gene>
    <name evidence="2" type="ORF">HMPREF0551_2579</name>
</gene>
<dbReference type="InterPro" id="IPR038989">
    <property type="entry name" value="UbiJ"/>
</dbReference>
<dbReference type="AlphaFoldDB" id="E7S127"/>
<proteinExistence type="predicted"/>
<organism evidence="2 3">
    <name type="scientific">Lautropia mirabilis ATCC 51599</name>
    <dbReference type="NCBI Taxonomy" id="887898"/>
    <lineage>
        <taxon>Bacteria</taxon>
        <taxon>Pseudomonadati</taxon>
        <taxon>Pseudomonadota</taxon>
        <taxon>Betaproteobacteria</taxon>
        <taxon>Burkholderiales</taxon>
        <taxon>Burkholderiaceae</taxon>
        <taxon>Lautropia</taxon>
    </lineage>
</organism>
<dbReference type="PANTHER" id="PTHR38693:SF1">
    <property type="entry name" value="UBIQUINONE BIOSYNTHESIS ACCESSORY FACTOR UBIJ"/>
    <property type="match status" value="1"/>
</dbReference>
<dbReference type="Proteomes" id="UP000011021">
    <property type="component" value="Unassembled WGS sequence"/>
</dbReference>